<sequence length="263" mass="30632">MFLGHVVSIEGIRVDLKKIKAILDSKQPKNVSEIQSFLGLAGYYRRQLKLHECNYPTHDLELAAVVFALKIWRHYLYGLLETKANVVIDALRRKSMIDLRVMFAKLSLIDDRDLLAELEPGLKQDVTEYVKLGENKVFDANLVQETKVVVKLLQDRLRAASDQQKSYANLRQRDIKFSIRDQVFQKVSSWKVLEKVGPVAYLLELLLELDCIHDVFHVSMLKRYLSDPFDVIPIDEVKVRPDLTYEEEPIQILDREIKKLRKK</sequence>
<evidence type="ECO:0000256" key="1">
    <source>
        <dbReference type="ARBA" id="ARBA00022679"/>
    </source>
</evidence>
<dbReference type="GO" id="GO:0003964">
    <property type="term" value="F:RNA-directed DNA polymerase activity"/>
    <property type="evidence" value="ECO:0007669"/>
    <property type="project" value="UniProtKB-KW"/>
</dbReference>
<protein>
    <submittedName>
        <fullName evidence="9">Retrovirus-related Pol polyprotein from transposon 17.6</fullName>
    </submittedName>
</protein>
<comment type="caution">
    <text evidence="9">The sequence shown here is derived from an EMBL/GenBank/DDBJ whole genome shotgun (WGS) entry which is preliminary data.</text>
</comment>
<dbReference type="Proteomes" id="UP000325315">
    <property type="component" value="Unassembled WGS sequence"/>
</dbReference>
<name>A0A5B6VWT3_9ROSI</name>
<evidence type="ECO:0000259" key="7">
    <source>
        <dbReference type="Pfam" id="PF17917"/>
    </source>
</evidence>
<dbReference type="InterPro" id="IPR041373">
    <property type="entry name" value="RT_RNaseH"/>
</dbReference>
<keyword evidence="2" id="KW-0548">Nucleotidyltransferase</keyword>
<evidence type="ECO:0000259" key="8">
    <source>
        <dbReference type="Pfam" id="PF24626"/>
    </source>
</evidence>
<dbReference type="Gene3D" id="3.30.70.270">
    <property type="match status" value="1"/>
</dbReference>
<keyword evidence="4" id="KW-0255">Endonuclease</keyword>
<evidence type="ECO:0000256" key="5">
    <source>
        <dbReference type="ARBA" id="ARBA00022801"/>
    </source>
</evidence>
<dbReference type="AlphaFoldDB" id="A0A5B6VWT3"/>
<evidence type="ECO:0000256" key="3">
    <source>
        <dbReference type="ARBA" id="ARBA00022722"/>
    </source>
</evidence>
<evidence type="ECO:0000256" key="2">
    <source>
        <dbReference type="ARBA" id="ARBA00022695"/>
    </source>
</evidence>
<keyword evidence="5" id="KW-0378">Hydrolase</keyword>
<feature type="domain" description="Reverse transcriptase RNase H-like" evidence="7">
    <location>
        <begin position="42"/>
        <end position="82"/>
    </location>
</feature>
<evidence type="ECO:0000256" key="6">
    <source>
        <dbReference type="ARBA" id="ARBA00022918"/>
    </source>
</evidence>
<gene>
    <name evidence="9" type="ORF">EPI10_024388</name>
</gene>
<dbReference type="PANTHER" id="PTHR46148">
    <property type="entry name" value="CHROMO DOMAIN-CONTAINING PROTEIN"/>
    <property type="match status" value="1"/>
</dbReference>
<evidence type="ECO:0000256" key="4">
    <source>
        <dbReference type="ARBA" id="ARBA00022759"/>
    </source>
</evidence>
<dbReference type="InterPro" id="IPR043502">
    <property type="entry name" value="DNA/RNA_pol_sf"/>
</dbReference>
<dbReference type="InterPro" id="IPR056924">
    <property type="entry name" value="SH3_Tf2-1"/>
</dbReference>
<dbReference type="GO" id="GO:0016787">
    <property type="term" value="F:hydrolase activity"/>
    <property type="evidence" value="ECO:0007669"/>
    <property type="project" value="UniProtKB-KW"/>
</dbReference>
<dbReference type="SUPFAM" id="SSF56672">
    <property type="entry name" value="DNA/RNA polymerases"/>
    <property type="match status" value="1"/>
</dbReference>
<feature type="domain" description="Tf2-1-like SH3-like" evidence="8">
    <location>
        <begin position="187"/>
        <end position="224"/>
    </location>
</feature>
<keyword evidence="3" id="KW-0540">Nuclease</keyword>
<dbReference type="EMBL" id="SMMG02000005">
    <property type="protein sequence ID" value="KAA3474059.1"/>
    <property type="molecule type" value="Genomic_DNA"/>
</dbReference>
<keyword evidence="1" id="KW-0808">Transferase</keyword>
<dbReference type="Pfam" id="PF17917">
    <property type="entry name" value="RT_RNaseH"/>
    <property type="match status" value="1"/>
</dbReference>
<dbReference type="GO" id="GO:0004519">
    <property type="term" value="F:endonuclease activity"/>
    <property type="evidence" value="ECO:0007669"/>
    <property type="project" value="UniProtKB-KW"/>
</dbReference>
<keyword evidence="6" id="KW-0695">RNA-directed DNA polymerase</keyword>
<accession>A0A5B6VWT3</accession>
<dbReference type="InterPro" id="IPR043128">
    <property type="entry name" value="Rev_trsase/Diguanyl_cyclase"/>
</dbReference>
<evidence type="ECO:0000313" key="10">
    <source>
        <dbReference type="Proteomes" id="UP000325315"/>
    </source>
</evidence>
<evidence type="ECO:0000313" key="9">
    <source>
        <dbReference type="EMBL" id="KAA3474059.1"/>
    </source>
</evidence>
<dbReference type="Pfam" id="PF24626">
    <property type="entry name" value="SH3_Tf2-1"/>
    <property type="match status" value="1"/>
</dbReference>
<dbReference type="OrthoDB" id="996762at2759"/>
<keyword evidence="10" id="KW-1185">Reference proteome</keyword>
<reference evidence="9" key="1">
    <citation type="submission" date="2019-08" db="EMBL/GenBank/DDBJ databases">
        <authorList>
            <person name="Liu F."/>
        </authorList>
    </citation>
    <scope>NUCLEOTIDE SEQUENCE [LARGE SCALE GENOMIC DNA]</scope>
    <source>
        <strain evidence="9">PA1801</strain>
        <tissue evidence="9">Leaf</tissue>
    </source>
</reference>
<organism evidence="9 10">
    <name type="scientific">Gossypium australe</name>
    <dbReference type="NCBI Taxonomy" id="47621"/>
    <lineage>
        <taxon>Eukaryota</taxon>
        <taxon>Viridiplantae</taxon>
        <taxon>Streptophyta</taxon>
        <taxon>Embryophyta</taxon>
        <taxon>Tracheophyta</taxon>
        <taxon>Spermatophyta</taxon>
        <taxon>Magnoliopsida</taxon>
        <taxon>eudicotyledons</taxon>
        <taxon>Gunneridae</taxon>
        <taxon>Pentapetalae</taxon>
        <taxon>rosids</taxon>
        <taxon>malvids</taxon>
        <taxon>Malvales</taxon>
        <taxon>Malvaceae</taxon>
        <taxon>Malvoideae</taxon>
        <taxon>Gossypium</taxon>
    </lineage>
</organism>
<dbReference type="PANTHER" id="PTHR46148:SF44">
    <property type="entry name" value="GAG-POL POLYPROTEIN"/>
    <property type="match status" value="1"/>
</dbReference>
<proteinExistence type="predicted"/>